<dbReference type="RefSeq" id="XP_014172179.1">
    <property type="nucleotide sequence ID" value="XM_014316704.1"/>
</dbReference>
<evidence type="ECO:0000313" key="2">
    <source>
        <dbReference type="Proteomes" id="UP000007796"/>
    </source>
</evidence>
<dbReference type="EMBL" id="GL629769">
    <property type="protein sequence ID" value="EFX02697.1"/>
    <property type="molecule type" value="Genomic_DNA"/>
</dbReference>
<dbReference type="GeneID" id="25975636"/>
<evidence type="ECO:0000313" key="1">
    <source>
        <dbReference type="EMBL" id="EFX02697.1"/>
    </source>
</evidence>
<dbReference type="HOGENOM" id="CLU_2831429_0_0_1"/>
<keyword evidence="2" id="KW-1185">Reference proteome</keyword>
<accession>F0XHZ7</accession>
<dbReference type="AlphaFoldDB" id="F0XHZ7"/>
<proteinExistence type="predicted"/>
<dbReference type="Proteomes" id="UP000007796">
    <property type="component" value="Unassembled WGS sequence"/>
</dbReference>
<dbReference type="eggNOG" id="ENOG502RAGD">
    <property type="taxonomic scope" value="Eukaryota"/>
</dbReference>
<dbReference type="InParanoid" id="F0XHZ7"/>
<sequence length="66" mass="7173">MLLFQQIAVVLQPAQPSLFIGLGLSSLSFNQRDHSLINGVSGFDLNNMIDQSLMSHIMQAIKTGGE</sequence>
<reference evidence="1 2" key="1">
    <citation type="journal article" date="2011" name="Proc. Natl. Acad. Sci. U.S.A.">
        <title>Genome and transcriptome analyses of the mountain pine beetle-fungal symbiont Grosmannia clavigera, a lodgepole pine pathogen.</title>
        <authorList>
            <person name="DiGuistini S."/>
            <person name="Wang Y."/>
            <person name="Liao N.Y."/>
            <person name="Taylor G."/>
            <person name="Tanguay P."/>
            <person name="Feau N."/>
            <person name="Henrissat B."/>
            <person name="Chan S.K."/>
            <person name="Hesse-Orce U."/>
            <person name="Alamouti S.M."/>
            <person name="Tsui C.K.M."/>
            <person name="Docking R.T."/>
            <person name="Levasseur A."/>
            <person name="Haridas S."/>
            <person name="Robertson G."/>
            <person name="Birol I."/>
            <person name="Holt R.A."/>
            <person name="Marra M.A."/>
            <person name="Hamelin R.C."/>
            <person name="Hirst M."/>
            <person name="Jones S.J.M."/>
            <person name="Bohlmann J."/>
            <person name="Breuil C."/>
        </authorList>
    </citation>
    <scope>NUCLEOTIDE SEQUENCE [LARGE SCALE GENOMIC DNA]</scope>
    <source>
        <strain evidence="2">kw1407 / UAMH 11150</strain>
    </source>
</reference>
<dbReference type="OrthoDB" id="4941431at2759"/>
<protein>
    <submittedName>
        <fullName evidence="1">Uncharacterized protein</fullName>
    </submittedName>
</protein>
<name>F0XHZ7_GROCL</name>
<gene>
    <name evidence="1" type="ORF">CMQ_2626</name>
</gene>
<organism evidence="2">
    <name type="scientific">Grosmannia clavigera (strain kw1407 / UAMH 11150)</name>
    <name type="common">Blue stain fungus</name>
    <name type="synonym">Graphiocladiella clavigera</name>
    <dbReference type="NCBI Taxonomy" id="655863"/>
    <lineage>
        <taxon>Eukaryota</taxon>
        <taxon>Fungi</taxon>
        <taxon>Dikarya</taxon>
        <taxon>Ascomycota</taxon>
        <taxon>Pezizomycotina</taxon>
        <taxon>Sordariomycetes</taxon>
        <taxon>Sordariomycetidae</taxon>
        <taxon>Ophiostomatales</taxon>
        <taxon>Ophiostomataceae</taxon>
        <taxon>Leptographium</taxon>
    </lineage>
</organism>